<dbReference type="PANTHER" id="PTHR43668">
    <property type="entry name" value="ALLANTOINASE"/>
    <property type="match status" value="1"/>
</dbReference>
<dbReference type="OrthoDB" id="10258955at2759"/>
<dbReference type="GO" id="GO:0004038">
    <property type="term" value="F:allantoinase activity"/>
    <property type="evidence" value="ECO:0007669"/>
    <property type="project" value="TreeGrafter"/>
</dbReference>
<dbReference type="Gene3D" id="3.20.20.140">
    <property type="entry name" value="Metal-dependent hydrolases"/>
    <property type="match status" value="2"/>
</dbReference>
<protein>
    <recommendedName>
        <fullName evidence="1">Amidohydrolase 3 domain-containing protein</fullName>
    </recommendedName>
</protein>
<evidence type="ECO:0000259" key="1">
    <source>
        <dbReference type="Pfam" id="PF07969"/>
    </source>
</evidence>
<dbReference type="PANTHER" id="PTHR43668:SF5">
    <property type="entry name" value="AMIDOHYDROLASE 3 DOMAIN-CONTAINING PROTEIN"/>
    <property type="match status" value="1"/>
</dbReference>
<dbReference type="SUPFAM" id="SSF51556">
    <property type="entry name" value="Metallo-dependent hydrolases"/>
    <property type="match status" value="2"/>
</dbReference>
<proteinExistence type="predicted"/>
<dbReference type="InterPro" id="IPR050138">
    <property type="entry name" value="DHOase/Allantoinase_Hydrolase"/>
</dbReference>
<comment type="caution">
    <text evidence="2">The sequence shown here is derived from an EMBL/GenBank/DDBJ whole genome shotgun (WGS) entry which is preliminary data.</text>
</comment>
<sequence>MPLEQEAKLKFPSHVRDTADALPPALAPAARPRSRSRLTRLVRVLAAVTLSLVLVQYARVYADVAGGPGASRKTVSVPLRAQEYLDKCALLDVKPGPPPDFYTRTRSDRFVPGTKATLIKNATIWTGRVDGLEIVHGDILLDAGLIKRIGVIESSELEQYAELAHVDAQGKWVSPGIVDLHSHLGVYNNPQLRGAMDVNSFKGPILPWLRALDGLNTHDDAYQLSIAGGVTTSLVLPGSANAIGGQGVVIKLRPPTDRSPTGMLLESPYETNGTVYDPRTFFRYRQMKHACGENPDRVYSGTRMDTAWAFRQAYEKARQIKQAQDDFCAKASQGEWAGLGEFPEELQWEALVDVLRGRVKVQTHCYETVDLDDLVRITNEFKFSIAAFHHAHETYLVPDTLKSAYGHPPAVALFATNARYKRESYRGSEFAPKILAENGLQVVLKSDHPVLNSRHLVYEAQQAHFFGLPHNLALASVTTTPATIIGQEHRIGFLKEGYDADLILWDSHPLALGATPQQVWIDGIAQLDAPHIISKPAALQKKPATPNFDKEAEETLKYDGLPPLDPKPSKARTVVFTNVSAVYLRQHDSVNEVYAARTGPAAPGVVVVRDGKMDCVGVPSSACAFSVTRDDNADYIDLEGGAISPGLVSTGSPLGLEEIRSESSTRDGLVLDPLSYVVPEIVGGEGALIRAADGLQFGTRDALLAYRSGVTSAITAPQSTGFLAGLSAAFSTVSHHKLEDGALLQGVGAFHVSISPVGVPSVSTQIAALRHLLLGKTKGELGHALDGVKQGTIPLAIHIQSADAIASVIVLKSEVEKALGSKIKVTLVGATEAHLLAKEIAHAGIGVIISPTRPFPHHWEKRRLLPGPPLSARNAITELRAHNVTVAVGVNEAWIVRNTRFDVAWAALESGGAISKAEAIALASTNVEKLLGVKTDELQSDLVATRGGDLLDFSKVVAVVSPRRGVVDII</sequence>
<dbReference type="InterPro" id="IPR011059">
    <property type="entry name" value="Metal-dep_hydrolase_composite"/>
</dbReference>
<reference evidence="2 3" key="1">
    <citation type="submission" date="2016-10" db="EMBL/GenBank/DDBJ databases">
        <title>Genome sequence of the basidiomycete white-rot fungus Trametes pubescens.</title>
        <authorList>
            <person name="Makela M.R."/>
            <person name="Granchi Z."/>
            <person name="Peng M."/>
            <person name="De Vries R.P."/>
            <person name="Grigoriev I."/>
            <person name="Riley R."/>
            <person name="Hilden K."/>
        </authorList>
    </citation>
    <scope>NUCLEOTIDE SEQUENCE [LARGE SCALE GENOMIC DNA]</scope>
    <source>
        <strain evidence="2 3">FBCC735</strain>
    </source>
</reference>
<dbReference type="InterPro" id="IPR032466">
    <property type="entry name" value="Metal_Hydrolase"/>
</dbReference>
<dbReference type="GO" id="GO:0005737">
    <property type="term" value="C:cytoplasm"/>
    <property type="evidence" value="ECO:0007669"/>
    <property type="project" value="TreeGrafter"/>
</dbReference>
<feature type="domain" description="Amidohydrolase 3" evidence="1">
    <location>
        <begin position="469"/>
        <end position="523"/>
    </location>
</feature>
<dbReference type="GO" id="GO:0006145">
    <property type="term" value="P:purine nucleobase catabolic process"/>
    <property type="evidence" value="ECO:0007669"/>
    <property type="project" value="TreeGrafter"/>
</dbReference>
<evidence type="ECO:0000313" key="3">
    <source>
        <dbReference type="Proteomes" id="UP000184267"/>
    </source>
</evidence>
<evidence type="ECO:0000313" key="2">
    <source>
        <dbReference type="EMBL" id="OJT05974.1"/>
    </source>
</evidence>
<dbReference type="AlphaFoldDB" id="A0A1M2VEG5"/>
<dbReference type="EMBL" id="MNAD01001364">
    <property type="protein sequence ID" value="OJT05974.1"/>
    <property type="molecule type" value="Genomic_DNA"/>
</dbReference>
<dbReference type="Pfam" id="PF07969">
    <property type="entry name" value="Amidohydro_3"/>
    <property type="match status" value="1"/>
</dbReference>
<accession>A0A1M2VEG5</accession>
<name>A0A1M2VEG5_TRAPU</name>
<dbReference type="Proteomes" id="UP000184267">
    <property type="component" value="Unassembled WGS sequence"/>
</dbReference>
<organism evidence="2 3">
    <name type="scientific">Trametes pubescens</name>
    <name type="common">White-rot fungus</name>
    <dbReference type="NCBI Taxonomy" id="154538"/>
    <lineage>
        <taxon>Eukaryota</taxon>
        <taxon>Fungi</taxon>
        <taxon>Dikarya</taxon>
        <taxon>Basidiomycota</taxon>
        <taxon>Agaricomycotina</taxon>
        <taxon>Agaricomycetes</taxon>
        <taxon>Polyporales</taxon>
        <taxon>Polyporaceae</taxon>
        <taxon>Trametes</taxon>
    </lineage>
</organism>
<keyword evidence="3" id="KW-1185">Reference proteome</keyword>
<dbReference type="SUPFAM" id="SSF51338">
    <property type="entry name" value="Composite domain of metallo-dependent hydrolases"/>
    <property type="match status" value="1"/>
</dbReference>
<gene>
    <name evidence="2" type="ORF">TRAPUB_3161</name>
</gene>
<dbReference type="InterPro" id="IPR013108">
    <property type="entry name" value="Amidohydro_3"/>
</dbReference>